<comment type="catalytic activity">
    <reaction evidence="9">
        <text>L-valine + 2-oxoglutarate = 3-methyl-2-oxobutanoate + L-glutamate</text>
        <dbReference type="Rhea" id="RHEA:24813"/>
        <dbReference type="ChEBI" id="CHEBI:11851"/>
        <dbReference type="ChEBI" id="CHEBI:16810"/>
        <dbReference type="ChEBI" id="CHEBI:29985"/>
        <dbReference type="ChEBI" id="CHEBI:57762"/>
        <dbReference type="EC" id="2.6.1.42"/>
    </reaction>
</comment>
<evidence type="ECO:0000256" key="9">
    <source>
        <dbReference type="RuleBase" id="RU004517"/>
    </source>
</evidence>
<dbReference type="AlphaFoldDB" id="A0A835V8Z4"/>
<dbReference type="PIRSF" id="PIRSF006468">
    <property type="entry name" value="BCAT1"/>
    <property type="match status" value="1"/>
</dbReference>
<dbReference type="FunFam" id="3.30.470.10:FF:000003">
    <property type="entry name" value="Branched-chain-amino-acid aminotransferase"/>
    <property type="match status" value="1"/>
</dbReference>
<comment type="catalytic activity">
    <reaction evidence="9">
        <text>L-leucine + 2-oxoglutarate = 4-methyl-2-oxopentanoate + L-glutamate</text>
        <dbReference type="Rhea" id="RHEA:18321"/>
        <dbReference type="ChEBI" id="CHEBI:16810"/>
        <dbReference type="ChEBI" id="CHEBI:17865"/>
        <dbReference type="ChEBI" id="CHEBI:29985"/>
        <dbReference type="ChEBI" id="CHEBI:57427"/>
        <dbReference type="EC" id="2.6.1.42"/>
    </reaction>
</comment>
<dbReference type="NCBIfam" id="NF009897">
    <property type="entry name" value="PRK13357.1"/>
    <property type="match status" value="1"/>
</dbReference>
<dbReference type="GO" id="GO:0005737">
    <property type="term" value="C:cytoplasm"/>
    <property type="evidence" value="ECO:0007669"/>
    <property type="project" value="UniProtKB-ARBA"/>
</dbReference>
<evidence type="ECO:0000256" key="6">
    <source>
        <dbReference type="PIRSR" id="PIRSR006468-1"/>
    </source>
</evidence>
<dbReference type="GO" id="GO:0009082">
    <property type="term" value="P:branched-chain amino acid biosynthetic process"/>
    <property type="evidence" value="ECO:0007669"/>
    <property type="project" value="UniProtKB-KW"/>
</dbReference>
<dbReference type="InterPro" id="IPR036038">
    <property type="entry name" value="Aminotransferase-like"/>
</dbReference>
<keyword evidence="5 8" id="KW-0663">Pyridoxal phosphate</keyword>
<keyword evidence="9" id="KW-0100">Branched-chain amino acid biosynthesis</keyword>
<evidence type="ECO:0000256" key="8">
    <source>
        <dbReference type="RuleBase" id="RU004516"/>
    </source>
</evidence>
<evidence type="ECO:0000256" key="2">
    <source>
        <dbReference type="ARBA" id="ARBA00009320"/>
    </source>
</evidence>
<dbReference type="PROSITE" id="PS00770">
    <property type="entry name" value="AA_TRANSFER_CLASS_4"/>
    <property type="match status" value="1"/>
</dbReference>
<dbReference type="NCBIfam" id="TIGR01123">
    <property type="entry name" value="ilvE_II"/>
    <property type="match status" value="1"/>
</dbReference>
<dbReference type="PANTHER" id="PTHR42825">
    <property type="entry name" value="AMINO ACID AMINOTRANSFERASE"/>
    <property type="match status" value="1"/>
</dbReference>
<evidence type="ECO:0000313" key="10">
    <source>
        <dbReference type="EMBL" id="KAG0488903.1"/>
    </source>
</evidence>
<organism evidence="10 11">
    <name type="scientific">Vanilla planifolia</name>
    <name type="common">Vanilla</name>
    <dbReference type="NCBI Taxonomy" id="51239"/>
    <lineage>
        <taxon>Eukaryota</taxon>
        <taxon>Viridiplantae</taxon>
        <taxon>Streptophyta</taxon>
        <taxon>Embryophyta</taxon>
        <taxon>Tracheophyta</taxon>
        <taxon>Spermatophyta</taxon>
        <taxon>Magnoliopsida</taxon>
        <taxon>Liliopsida</taxon>
        <taxon>Asparagales</taxon>
        <taxon>Orchidaceae</taxon>
        <taxon>Vanilloideae</taxon>
        <taxon>Vanilleae</taxon>
        <taxon>Vanilla</taxon>
    </lineage>
</organism>
<dbReference type="Pfam" id="PF01063">
    <property type="entry name" value="Aminotran_4"/>
    <property type="match status" value="1"/>
</dbReference>
<evidence type="ECO:0000256" key="3">
    <source>
        <dbReference type="ARBA" id="ARBA00022576"/>
    </source>
</evidence>
<dbReference type="SUPFAM" id="SSF56752">
    <property type="entry name" value="D-aminoacid aminotransferase-like PLP-dependent enzymes"/>
    <property type="match status" value="1"/>
</dbReference>
<dbReference type="GO" id="GO:0004084">
    <property type="term" value="F:branched-chain-amino-acid transaminase activity"/>
    <property type="evidence" value="ECO:0007669"/>
    <property type="project" value="UniProtKB-EC"/>
</dbReference>
<protein>
    <recommendedName>
        <fullName evidence="9">Branched-chain-amino-acid aminotransferase</fullName>
        <ecNumber evidence="9">2.6.1.42</ecNumber>
    </recommendedName>
</protein>
<dbReference type="Gene3D" id="3.30.470.10">
    <property type="match status" value="1"/>
</dbReference>
<dbReference type="InterPro" id="IPR018300">
    <property type="entry name" value="Aminotrans_IV_CS"/>
</dbReference>
<evidence type="ECO:0000256" key="5">
    <source>
        <dbReference type="ARBA" id="ARBA00022898"/>
    </source>
</evidence>
<dbReference type="OrthoDB" id="1928390at2759"/>
<reference evidence="10 11" key="1">
    <citation type="journal article" date="2020" name="Nat. Food">
        <title>A phased Vanilla planifolia genome enables genetic improvement of flavour and production.</title>
        <authorList>
            <person name="Hasing T."/>
            <person name="Tang H."/>
            <person name="Brym M."/>
            <person name="Khazi F."/>
            <person name="Huang T."/>
            <person name="Chambers A.H."/>
        </authorList>
    </citation>
    <scope>NUCLEOTIDE SEQUENCE [LARGE SCALE GENOMIC DNA]</scope>
    <source>
        <tissue evidence="10">Leaf</tissue>
    </source>
</reference>
<keyword evidence="11" id="KW-1185">Reference proteome</keyword>
<dbReference type="Proteomes" id="UP000636800">
    <property type="component" value="Chromosome 3"/>
</dbReference>
<dbReference type="PANTHER" id="PTHR42825:SF29">
    <property type="entry name" value="BRANCHED-CHAIN-AMINO-ACID AMINOTRANSFERASE"/>
    <property type="match status" value="1"/>
</dbReference>
<gene>
    <name evidence="10" type="ORF">HPP92_007714</name>
</gene>
<dbReference type="InterPro" id="IPR033939">
    <property type="entry name" value="BCAT_family"/>
</dbReference>
<sequence>MLRRRLPHRKSSMSMLNKFAGDFVMPNPGHRRWSFFNFRSAYYMHSAYETALHSHRTGDGYADVNWDDLRFSLTPTDYMYSMKYSKDGGFSQGELIRYGNIELSPSAGVLNYAQGLYEGLKAYRKANGNGFLLFRPELNAQRMQIGADRMCMPSLAVDQFVHAVKQTVVANKRWVPPPGKGSLYIRPLLFGSGPILGLAPAPEYTFLIYTSPVGNYFKEGLAPINLIVAELTHRAAPGGAGCVKTIANYAPVLKAQTQAKEKGFTDVLFLDSVKNKYLEEASSCNIFILKDNVISTPITNGTILEGVTRRSVIEIARELGYQVEERLVSVDDLAVADEVFCTGTAVVVAPVNTITYNDQRYTYTCGEETVTNTIYKSLTAIQMGLVEDRKGWTVDID</sequence>
<dbReference type="CDD" id="cd01557">
    <property type="entry name" value="BCAT_beta_family"/>
    <property type="match status" value="1"/>
</dbReference>
<dbReference type="EMBL" id="JADCNL010000003">
    <property type="protein sequence ID" value="KAG0488903.1"/>
    <property type="molecule type" value="Genomic_DNA"/>
</dbReference>
<dbReference type="Gene3D" id="3.20.10.10">
    <property type="entry name" value="D-amino Acid Aminotransferase, subunit A, domain 2"/>
    <property type="match status" value="1"/>
</dbReference>
<proteinExistence type="inferred from homology"/>
<evidence type="ECO:0000313" key="11">
    <source>
        <dbReference type="Proteomes" id="UP000636800"/>
    </source>
</evidence>
<comment type="similarity">
    <text evidence="2 7">Belongs to the class-IV pyridoxal-phosphate-dependent aminotransferase family.</text>
</comment>
<dbReference type="EC" id="2.6.1.42" evidence="9"/>
<dbReference type="InterPro" id="IPR043132">
    <property type="entry name" value="BCAT-like_C"/>
</dbReference>
<dbReference type="InterPro" id="IPR043131">
    <property type="entry name" value="BCAT-like_N"/>
</dbReference>
<keyword evidence="4 9" id="KW-0808">Transferase</keyword>
<keyword evidence="3 9" id="KW-0032">Aminotransferase</keyword>
<evidence type="ECO:0000256" key="7">
    <source>
        <dbReference type="RuleBase" id="RU004106"/>
    </source>
</evidence>
<comment type="cofactor">
    <cofactor evidence="1 8">
        <name>pyridoxal 5'-phosphate</name>
        <dbReference type="ChEBI" id="CHEBI:597326"/>
    </cofactor>
</comment>
<feature type="modified residue" description="N6-(pyridoxal phosphate)lysine" evidence="6">
    <location>
        <position position="244"/>
    </location>
</feature>
<name>A0A835V8Z4_VANPL</name>
<dbReference type="GO" id="GO:0008652">
    <property type="term" value="P:amino acid biosynthetic process"/>
    <property type="evidence" value="ECO:0007669"/>
    <property type="project" value="UniProtKB-KW"/>
</dbReference>
<dbReference type="InterPro" id="IPR001544">
    <property type="entry name" value="Aminotrans_IV"/>
</dbReference>
<evidence type="ECO:0000256" key="4">
    <source>
        <dbReference type="ARBA" id="ARBA00022679"/>
    </source>
</evidence>
<comment type="caution">
    <text evidence="10">The sequence shown here is derived from an EMBL/GenBank/DDBJ whole genome shotgun (WGS) entry which is preliminary data.</text>
</comment>
<accession>A0A835V8Z4</accession>
<dbReference type="FunFam" id="3.20.10.10:FF:000003">
    <property type="entry name" value="Branched-chain-amino-acid aminotransferase"/>
    <property type="match status" value="1"/>
</dbReference>
<evidence type="ECO:0000256" key="1">
    <source>
        <dbReference type="ARBA" id="ARBA00001933"/>
    </source>
</evidence>
<comment type="catalytic activity">
    <reaction evidence="9">
        <text>L-isoleucine + 2-oxoglutarate = (S)-3-methyl-2-oxopentanoate + L-glutamate</text>
        <dbReference type="Rhea" id="RHEA:24801"/>
        <dbReference type="ChEBI" id="CHEBI:16810"/>
        <dbReference type="ChEBI" id="CHEBI:29985"/>
        <dbReference type="ChEBI" id="CHEBI:35146"/>
        <dbReference type="ChEBI" id="CHEBI:58045"/>
        <dbReference type="EC" id="2.6.1.42"/>
    </reaction>
</comment>
<keyword evidence="9" id="KW-0028">Amino-acid biosynthesis</keyword>
<dbReference type="InterPro" id="IPR005786">
    <property type="entry name" value="B_amino_transII"/>
</dbReference>